<organism evidence="2 3">
    <name type="scientific">Austropuccinia psidii MF-1</name>
    <dbReference type="NCBI Taxonomy" id="1389203"/>
    <lineage>
        <taxon>Eukaryota</taxon>
        <taxon>Fungi</taxon>
        <taxon>Dikarya</taxon>
        <taxon>Basidiomycota</taxon>
        <taxon>Pucciniomycotina</taxon>
        <taxon>Pucciniomycetes</taxon>
        <taxon>Pucciniales</taxon>
        <taxon>Sphaerophragmiaceae</taxon>
        <taxon>Austropuccinia</taxon>
    </lineage>
</organism>
<evidence type="ECO:0000256" key="1">
    <source>
        <dbReference type="SAM" id="MobiDB-lite"/>
    </source>
</evidence>
<dbReference type="OrthoDB" id="5431222at2759"/>
<keyword evidence="3" id="KW-1185">Reference proteome</keyword>
<reference evidence="2" key="1">
    <citation type="submission" date="2021-03" db="EMBL/GenBank/DDBJ databases">
        <title>Draft genome sequence of rust myrtle Austropuccinia psidii MF-1, a brazilian biotype.</title>
        <authorList>
            <person name="Quecine M.C."/>
            <person name="Pachon D.M.R."/>
            <person name="Bonatelli M.L."/>
            <person name="Correr F.H."/>
            <person name="Franceschini L.M."/>
            <person name="Leite T.F."/>
            <person name="Margarido G.R.A."/>
            <person name="Almeida C.A."/>
            <person name="Ferrarezi J.A."/>
            <person name="Labate C.A."/>
        </authorList>
    </citation>
    <scope>NUCLEOTIDE SEQUENCE</scope>
    <source>
        <strain evidence="2">MF-1</strain>
    </source>
</reference>
<feature type="compositionally biased region" description="Basic and acidic residues" evidence="1">
    <location>
        <begin position="14"/>
        <end position="31"/>
    </location>
</feature>
<dbReference type="Proteomes" id="UP000765509">
    <property type="component" value="Unassembled WGS sequence"/>
</dbReference>
<dbReference type="AlphaFoldDB" id="A0A9Q3CND2"/>
<feature type="compositionally biased region" description="Basic and acidic residues" evidence="1">
    <location>
        <begin position="125"/>
        <end position="136"/>
    </location>
</feature>
<feature type="region of interest" description="Disordered" evidence="1">
    <location>
        <begin position="124"/>
        <end position="162"/>
    </location>
</feature>
<evidence type="ECO:0000313" key="3">
    <source>
        <dbReference type="Proteomes" id="UP000765509"/>
    </source>
</evidence>
<name>A0A9Q3CND2_9BASI</name>
<protein>
    <submittedName>
        <fullName evidence="2">Uncharacterized protein</fullName>
    </submittedName>
</protein>
<proteinExistence type="predicted"/>
<feature type="compositionally biased region" description="Polar residues" evidence="1">
    <location>
        <begin position="1"/>
        <end position="13"/>
    </location>
</feature>
<feature type="compositionally biased region" description="Polar residues" evidence="1">
    <location>
        <begin position="138"/>
        <end position="162"/>
    </location>
</feature>
<accession>A0A9Q3CND2</accession>
<feature type="region of interest" description="Disordered" evidence="1">
    <location>
        <begin position="1"/>
        <end position="89"/>
    </location>
</feature>
<sequence length="162" mass="18324">MRTSIGRYNTHSTGDIRENPTLEAKDTHDSESEILTGFHNCESPNHYSDSFPKGREEIFEREKETRRDQEGPESDSDIVGNGCGNNSCSEPKPNEDYFVEFKNHGKKEIGSVHLKISKTMTKNLDGLKHTPPERKGMTTRNWLAQGQMNHTSTSTKTGKCHQ</sequence>
<feature type="compositionally biased region" description="Basic and acidic residues" evidence="1">
    <location>
        <begin position="52"/>
        <end position="70"/>
    </location>
</feature>
<dbReference type="EMBL" id="AVOT02009083">
    <property type="protein sequence ID" value="MBW0487339.1"/>
    <property type="molecule type" value="Genomic_DNA"/>
</dbReference>
<gene>
    <name evidence="2" type="ORF">O181_027054</name>
</gene>
<evidence type="ECO:0000313" key="2">
    <source>
        <dbReference type="EMBL" id="MBW0487339.1"/>
    </source>
</evidence>
<comment type="caution">
    <text evidence="2">The sequence shown here is derived from an EMBL/GenBank/DDBJ whole genome shotgun (WGS) entry which is preliminary data.</text>
</comment>